<dbReference type="AlphaFoldDB" id="N0BIJ1"/>
<dbReference type="GeneID" id="15393806"/>
<organism evidence="1 2">
    <name type="scientific">Archaeoglobus sulfaticallidus PM70-1</name>
    <dbReference type="NCBI Taxonomy" id="387631"/>
    <lineage>
        <taxon>Archaea</taxon>
        <taxon>Methanobacteriati</taxon>
        <taxon>Methanobacteriota</taxon>
        <taxon>Archaeoglobi</taxon>
        <taxon>Archaeoglobales</taxon>
        <taxon>Archaeoglobaceae</taxon>
        <taxon>Archaeoglobus</taxon>
    </lineage>
</organism>
<gene>
    <name evidence="1" type="ORF">Asulf_02174</name>
</gene>
<accession>N0BIJ1</accession>
<name>N0BIJ1_9EURY</name>
<dbReference type="KEGG" id="ast:Asulf_02174"/>
<dbReference type="EMBL" id="CP005290">
    <property type="protein sequence ID" value="AGK62127.1"/>
    <property type="molecule type" value="Genomic_DNA"/>
</dbReference>
<reference evidence="1 2" key="1">
    <citation type="journal article" date="2013" name="Genome Announc.">
        <title>Complete Genome Sequence of the Thermophilic and Facultatively Chemolithoautotrophic Sulfate Reducer Archaeoglobus sulfaticallidus Strain PM70-1T.</title>
        <authorList>
            <person name="Stokke R."/>
            <person name="Hocking W.P."/>
            <person name="Steinsbu B.O."/>
            <person name="Steen I.H."/>
        </authorList>
    </citation>
    <scope>NUCLEOTIDE SEQUENCE [LARGE SCALE GENOMIC DNA]</scope>
    <source>
        <strain evidence="1">PM70-1</strain>
    </source>
</reference>
<sequence length="359" mass="41455">MTSGVPKSSKKEILLALWKCGNGEMDYATLFDVLKNKMRMNIKEFAIYKQISQEVNDEKSGYPGLEDMGCVKIRPRRKRRERHVIEFKNVDWNVLRCVVEVFENYKGDYVELMHTDFGNLVIDFLKAELDKLKNAFSDEIRRLLILSSSTKKTYLERHIGDLLSNLDPETMKKVNELSKDLIKLLNISSERNSDTSFLTLFNQMKGKAIMSLIDSPPIWAILSTVKYSHEALKFFVLCNQGKYSDEEVWEFAKLGLFFVSIPPVLHIKYKGNIHKFFKDLGNSVGIDDRIGKEIINLKEDIQSKLTDYDGFSVPLACFGVSSFYHPDTTLFQKIDRGLWEVFNALGLIYLKEDLLVEKL</sequence>
<protein>
    <submittedName>
        <fullName evidence="1">Uncharacterized protein</fullName>
    </submittedName>
</protein>
<proteinExistence type="predicted"/>
<dbReference type="RefSeq" id="WP_015591723.1">
    <property type="nucleotide sequence ID" value="NC_021169.1"/>
</dbReference>
<keyword evidence="2" id="KW-1185">Reference proteome</keyword>
<dbReference type="HOGENOM" id="CLU_770740_0_0_2"/>
<dbReference type="Proteomes" id="UP000013307">
    <property type="component" value="Chromosome"/>
</dbReference>
<evidence type="ECO:0000313" key="1">
    <source>
        <dbReference type="EMBL" id="AGK62127.1"/>
    </source>
</evidence>
<evidence type="ECO:0000313" key="2">
    <source>
        <dbReference type="Proteomes" id="UP000013307"/>
    </source>
</evidence>